<dbReference type="EMBL" id="FPAI01000003">
    <property type="protein sequence ID" value="SFS47304.1"/>
    <property type="molecule type" value="Genomic_DNA"/>
</dbReference>
<accession>A0A1I6Q4H9</accession>
<evidence type="ECO:0000313" key="4">
    <source>
        <dbReference type="Proteomes" id="UP000199139"/>
    </source>
</evidence>
<keyword evidence="1" id="KW-0472">Membrane</keyword>
<dbReference type="InterPro" id="IPR017853">
    <property type="entry name" value="GH"/>
</dbReference>
<keyword evidence="5" id="KW-1185">Reference proteome</keyword>
<reference evidence="2 5" key="2">
    <citation type="submission" date="2019-07" db="EMBL/GenBank/DDBJ databases">
        <title>Whole genome shotgun sequence of Halolactibacillus miurensis NBRC 100873.</title>
        <authorList>
            <person name="Hosoyama A."/>
            <person name="Uohara A."/>
            <person name="Ohji S."/>
            <person name="Ichikawa N."/>
        </authorList>
    </citation>
    <scope>NUCLEOTIDE SEQUENCE [LARGE SCALE GENOMIC DNA]</scope>
    <source>
        <strain evidence="2 5">NBRC 100873</strain>
    </source>
</reference>
<protein>
    <submittedName>
        <fullName evidence="3">Uncharacterized protein</fullName>
    </submittedName>
</protein>
<feature type="transmembrane region" description="Helical" evidence="1">
    <location>
        <begin position="7"/>
        <end position="31"/>
    </location>
</feature>
<dbReference type="AlphaFoldDB" id="A0A1I6Q4H9"/>
<dbReference type="Proteomes" id="UP000321773">
    <property type="component" value="Unassembled WGS sequence"/>
</dbReference>
<evidence type="ECO:0000313" key="2">
    <source>
        <dbReference type="EMBL" id="GEM03295.1"/>
    </source>
</evidence>
<organism evidence="3 4">
    <name type="scientific">Halolactibacillus miurensis</name>
    <dbReference type="NCBI Taxonomy" id="306541"/>
    <lineage>
        <taxon>Bacteria</taxon>
        <taxon>Bacillati</taxon>
        <taxon>Bacillota</taxon>
        <taxon>Bacilli</taxon>
        <taxon>Bacillales</taxon>
        <taxon>Bacillaceae</taxon>
        <taxon>Halolactibacillus</taxon>
    </lineage>
</organism>
<proteinExistence type="predicted"/>
<sequence length="684" mass="78904">MKRFLMIAIGVSVLIFIGLYLYFVEGIYVAFLSEGEITTPFYTADQQFFARDKEGDKAFEIKGVELDSSYGPHRGTDFPIEEEKWQDWFDMINDMGANTIRVSTVMNATFYNALYDYNEARDNPLYLIQGIRVSYDEVNGDENSERMRFYSLLKEDARDVIDIIHGRNLIFTNDQRGSGFYRFDVSPYVIGYLIGDEWNQDMISYLDHTLNEDDTRFNGDYIQTVPEATSFEKLMAALVDDMLRYESNKYRTQRPIAVNSTFVMDPFEYPSHIKQQIGKINHFTMDHLLSTDEHLSGLFASYSYEEWPEEALQFIETDSSRVTIHDYLRELNDAHDMPVIMSSFGYPSETYINQDYNQGDQLIEGLTMFQESGFNGTIIRSFQDVWDRRNLTTAFMYDLQSIHEFSDVLTPNQHYGLIGYRPYREDVLMTMDGDEIDWEDVEMVSETNNNTIKVTRDHGYLYILVNSDAIQLNAPLYFGFDLHPGLGTTSINQIDATLTEPIEFFLGILPGQGGVMRVIENYQASRQQFLERVNGVNPYVELPKAPLGFERFKVAERNPKITEENATSYTYPYTFKDVYPLVLNGEGAETDIYLGEDQVELRIPYGLLNMYDPLKPTVHDDYYTHYGVEPVPIDGFHLSMMTSNGVTTDSVWVPLDPLSGDVAVEEVVKPSYERVKSYWGGEDE</sequence>
<keyword evidence="1" id="KW-1133">Transmembrane helix</keyword>
<dbReference type="SUPFAM" id="SSF51445">
    <property type="entry name" value="(Trans)glycosidases"/>
    <property type="match status" value="1"/>
</dbReference>
<dbReference type="RefSeq" id="WP_062320631.1">
    <property type="nucleotide sequence ID" value="NZ_BJWJ01000002.1"/>
</dbReference>
<dbReference type="OrthoDB" id="916275at2"/>
<reference evidence="3 4" key="1">
    <citation type="submission" date="2016-10" db="EMBL/GenBank/DDBJ databases">
        <authorList>
            <person name="de Groot N.N."/>
        </authorList>
    </citation>
    <scope>NUCLEOTIDE SEQUENCE [LARGE SCALE GENOMIC DNA]</scope>
    <source>
        <strain evidence="3 4">DSM 17074</strain>
    </source>
</reference>
<evidence type="ECO:0000313" key="3">
    <source>
        <dbReference type="EMBL" id="SFS47304.1"/>
    </source>
</evidence>
<dbReference type="Proteomes" id="UP000199139">
    <property type="component" value="Unassembled WGS sequence"/>
</dbReference>
<gene>
    <name evidence="2" type="ORF">HMI01_02830</name>
    <name evidence="3" type="ORF">SAMN05421668_10389</name>
</gene>
<name>A0A1I6Q4H9_9BACI</name>
<dbReference type="EMBL" id="BJWJ01000002">
    <property type="protein sequence ID" value="GEM03295.1"/>
    <property type="molecule type" value="Genomic_DNA"/>
</dbReference>
<dbReference type="STRING" id="306541.SAMN05421668_10389"/>
<keyword evidence="1" id="KW-0812">Transmembrane</keyword>
<dbReference type="Gene3D" id="3.20.20.80">
    <property type="entry name" value="Glycosidases"/>
    <property type="match status" value="1"/>
</dbReference>
<evidence type="ECO:0000256" key="1">
    <source>
        <dbReference type="SAM" id="Phobius"/>
    </source>
</evidence>
<evidence type="ECO:0000313" key="5">
    <source>
        <dbReference type="Proteomes" id="UP000321773"/>
    </source>
</evidence>